<name>A0A4U3MPI3_9ACTN</name>
<evidence type="ECO:0000256" key="2">
    <source>
        <dbReference type="ARBA" id="ARBA00022448"/>
    </source>
</evidence>
<comment type="caution">
    <text evidence="10">The sequence shown here is derived from an EMBL/GenBank/DDBJ whole genome shotgun (WGS) entry which is preliminary data.</text>
</comment>
<dbReference type="Pfam" id="PF01741">
    <property type="entry name" value="MscL"/>
    <property type="match status" value="1"/>
</dbReference>
<dbReference type="PRINTS" id="PR01264">
    <property type="entry name" value="MECHCHANNEL"/>
</dbReference>
<dbReference type="OrthoDB" id="9810350at2"/>
<evidence type="ECO:0000256" key="9">
    <source>
        <dbReference type="SAM" id="Phobius"/>
    </source>
</evidence>
<dbReference type="RefSeq" id="WP_137246224.1">
    <property type="nucleotide sequence ID" value="NZ_SZQA01000004.1"/>
</dbReference>
<organism evidence="10 11">
    <name type="scientific">Herbidospora galbida</name>
    <dbReference type="NCBI Taxonomy" id="2575442"/>
    <lineage>
        <taxon>Bacteria</taxon>
        <taxon>Bacillati</taxon>
        <taxon>Actinomycetota</taxon>
        <taxon>Actinomycetes</taxon>
        <taxon>Streptosporangiales</taxon>
        <taxon>Streptosporangiaceae</taxon>
        <taxon>Herbidospora</taxon>
    </lineage>
</organism>
<dbReference type="Proteomes" id="UP000308705">
    <property type="component" value="Unassembled WGS sequence"/>
</dbReference>
<evidence type="ECO:0000256" key="5">
    <source>
        <dbReference type="ARBA" id="ARBA00022989"/>
    </source>
</evidence>
<evidence type="ECO:0000256" key="4">
    <source>
        <dbReference type="ARBA" id="ARBA00022692"/>
    </source>
</evidence>
<evidence type="ECO:0000256" key="8">
    <source>
        <dbReference type="ARBA" id="ARBA00023303"/>
    </source>
</evidence>
<dbReference type="Gene3D" id="1.10.1200.120">
    <property type="entry name" value="Large-conductance mechanosensitive channel, MscL, domain 1"/>
    <property type="match status" value="1"/>
</dbReference>
<keyword evidence="3" id="KW-1003">Cell membrane</keyword>
<evidence type="ECO:0000313" key="11">
    <source>
        <dbReference type="Proteomes" id="UP000308705"/>
    </source>
</evidence>
<dbReference type="PANTHER" id="PTHR30266:SF2">
    <property type="entry name" value="LARGE-CONDUCTANCE MECHANOSENSITIVE CHANNEL"/>
    <property type="match status" value="1"/>
</dbReference>
<dbReference type="InterPro" id="IPR036019">
    <property type="entry name" value="MscL_channel"/>
</dbReference>
<sequence length="141" mass="15175">MSGFKKFLLRGNIVELAVAVVIGAAFGGLVQAVVADFITPLVKAITGGAEESFGELKFTINDSEFAYGHFLNTLLSFLIIAGVVYWLVVTPMTRLVAMFEKDKVATEKKCPECLSDVPIEARRCAFCTSDLTPAAAERPPA</sequence>
<dbReference type="SUPFAM" id="SSF81330">
    <property type="entry name" value="Gated mechanosensitive channel"/>
    <property type="match status" value="1"/>
</dbReference>
<dbReference type="GO" id="GO:0016020">
    <property type="term" value="C:membrane"/>
    <property type="evidence" value="ECO:0007669"/>
    <property type="project" value="UniProtKB-SubCell"/>
</dbReference>
<keyword evidence="2" id="KW-0813">Transport</keyword>
<dbReference type="PANTHER" id="PTHR30266">
    <property type="entry name" value="MECHANOSENSITIVE CHANNEL MSCL"/>
    <property type="match status" value="1"/>
</dbReference>
<feature type="transmembrane region" description="Helical" evidence="9">
    <location>
        <begin position="66"/>
        <end position="88"/>
    </location>
</feature>
<keyword evidence="11" id="KW-1185">Reference proteome</keyword>
<proteinExistence type="predicted"/>
<keyword evidence="8" id="KW-0407">Ion channel</keyword>
<evidence type="ECO:0000256" key="3">
    <source>
        <dbReference type="ARBA" id="ARBA00022475"/>
    </source>
</evidence>
<evidence type="ECO:0000256" key="1">
    <source>
        <dbReference type="ARBA" id="ARBA00004141"/>
    </source>
</evidence>
<comment type="subcellular location">
    <subcellularLocation>
        <location evidence="1">Membrane</location>
        <topology evidence="1">Multi-pass membrane protein</topology>
    </subcellularLocation>
</comment>
<dbReference type="GO" id="GO:0008381">
    <property type="term" value="F:mechanosensitive monoatomic ion channel activity"/>
    <property type="evidence" value="ECO:0007669"/>
    <property type="project" value="InterPro"/>
</dbReference>
<dbReference type="AlphaFoldDB" id="A0A4U3MPI3"/>
<accession>A0A4U3MPI3</accession>
<keyword evidence="6" id="KW-0406">Ion transport</keyword>
<evidence type="ECO:0000256" key="7">
    <source>
        <dbReference type="ARBA" id="ARBA00023136"/>
    </source>
</evidence>
<reference evidence="10 11" key="1">
    <citation type="submission" date="2019-04" db="EMBL/GenBank/DDBJ databases">
        <title>Herbidospora sp. NEAU-GS14.nov., a novel actinomycete isolated from soil.</title>
        <authorList>
            <person name="Han L."/>
        </authorList>
    </citation>
    <scope>NUCLEOTIDE SEQUENCE [LARGE SCALE GENOMIC DNA]</scope>
    <source>
        <strain evidence="10 11">NEAU-GS14</strain>
    </source>
</reference>
<feature type="transmembrane region" description="Helical" evidence="9">
    <location>
        <begin position="12"/>
        <end position="34"/>
    </location>
</feature>
<dbReference type="InterPro" id="IPR037673">
    <property type="entry name" value="MSC/AndL"/>
</dbReference>
<dbReference type="InterPro" id="IPR001185">
    <property type="entry name" value="MS_channel"/>
</dbReference>
<dbReference type="EMBL" id="SZQA01000004">
    <property type="protein sequence ID" value="TKK90187.1"/>
    <property type="molecule type" value="Genomic_DNA"/>
</dbReference>
<dbReference type="NCBIfam" id="TIGR00220">
    <property type="entry name" value="mscL"/>
    <property type="match status" value="1"/>
</dbReference>
<keyword evidence="4 9" id="KW-0812">Transmembrane</keyword>
<keyword evidence="5 9" id="KW-1133">Transmembrane helix</keyword>
<evidence type="ECO:0000256" key="6">
    <source>
        <dbReference type="ARBA" id="ARBA00023065"/>
    </source>
</evidence>
<evidence type="ECO:0000313" key="10">
    <source>
        <dbReference type="EMBL" id="TKK90187.1"/>
    </source>
</evidence>
<keyword evidence="7 9" id="KW-0472">Membrane</keyword>
<protein>
    <submittedName>
        <fullName evidence="10">Large conductance mechanosensitive channel protein MscL</fullName>
    </submittedName>
</protein>
<gene>
    <name evidence="10" type="primary">mscL</name>
    <name evidence="10" type="ORF">FDA94_07160</name>
</gene>